<evidence type="ECO:0000313" key="2">
    <source>
        <dbReference type="EMBL" id="CDY66446.1"/>
    </source>
</evidence>
<reference evidence="2 3" key="1">
    <citation type="journal article" date="2014" name="Science">
        <title>Plant genetics. Early allopolyploid evolution in the post-Neolithic Brassica napus oilseed genome.</title>
        <authorList>
            <person name="Chalhoub B."/>
            <person name="Denoeud F."/>
            <person name="Liu S."/>
            <person name="Parkin I.A."/>
            <person name="Tang H."/>
            <person name="Wang X."/>
            <person name="Chiquet J."/>
            <person name="Belcram H."/>
            <person name="Tong C."/>
            <person name="Samans B."/>
            <person name="Correa M."/>
            <person name="Da Silva C."/>
            <person name="Just J."/>
            <person name="Falentin C."/>
            <person name="Koh C.S."/>
            <person name="Le Clainche I."/>
            <person name="Bernard M."/>
            <person name="Bento P."/>
            <person name="Noel B."/>
            <person name="Labadie K."/>
            <person name="Alberti A."/>
            <person name="Charles M."/>
            <person name="Arnaud D."/>
            <person name="Guo H."/>
            <person name="Daviaud C."/>
            <person name="Alamery S."/>
            <person name="Jabbari K."/>
            <person name="Zhao M."/>
            <person name="Edger P.P."/>
            <person name="Chelaifa H."/>
            <person name="Tack D."/>
            <person name="Lassalle G."/>
            <person name="Mestiri I."/>
            <person name="Schnel N."/>
            <person name="Le Paslier M.C."/>
            <person name="Fan G."/>
            <person name="Renault V."/>
            <person name="Bayer P.E."/>
            <person name="Golicz A.A."/>
            <person name="Manoli S."/>
            <person name="Lee T.H."/>
            <person name="Thi V.H."/>
            <person name="Chalabi S."/>
            <person name="Hu Q."/>
            <person name="Fan C."/>
            <person name="Tollenaere R."/>
            <person name="Lu Y."/>
            <person name="Battail C."/>
            <person name="Shen J."/>
            <person name="Sidebottom C.H."/>
            <person name="Wang X."/>
            <person name="Canaguier A."/>
            <person name="Chauveau A."/>
            <person name="Berard A."/>
            <person name="Deniot G."/>
            <person name="Guan M."/>
            <person name="Liu Z."/>
            <person name="Sun F."/>
            <person name="Lim Y.P."/>
            <person name="Lyons E."/>
            <person name="Town C.D."/>
            <person name="Bancroft I."/>
            <person name="Wang X."/>
            <person name="Meng J."/>
            <person name="Ma J."/>
            <person name="Pires J.C."/>
            <person name="King G.J."/>
            <person name="Brunel D."/>
            <person name="Delourme R."/>
            <person name="Renard M."/>
            <person name="Aury J.M."/>
            <person name="Adams K.L."/>
            <person name="Batley J."/>
            <person name="Snowdon R.J."/>
            <person name="Tost J."/>
            <person name="Edwards D."/>
            <person name="Zhou Y."/>
            <person name="Hua W."/>
            <person name="Sharpe A.G."/>
            <person name="Paterson A.H."/>
            <person name="Guan C."/>
            <person name="Wincker P."/>
        </authorList>
    </citation>
    <scope>NUCLEOTIDE SEQUENCE [LARGE SCALE GENOMIC DNA]</scope>
    <source>
        <strain evidence="3">cv. Darmor-bzh</strain>
    </source>
</reference>
<organism evidence="2 3">
    <name type="scientific">Brassica napus</name>
    <name type="common">Rape</name>
    <dbReference type="NCBI Taxonomy" id="3708"/>
    <lineage>
        <taxon>Eukaryota</taxon>
        <taxon>Viridiplantae</taxon>
        <taxon>Streptophyta</taxon>
        <taxon>Embryophyta</taxon>
        <taxon>Tracheophyta</taxon>
        <taxon>Spermatophyta</taxon>
        <taxon>Magnoliopsida</taxon>
        <taxon>eudicotyledons</taxon>
        <taxon>Gunneridae</taxon>
        <taxon>Pentapetalae</taxon>
        <taxon>rosids</taxon>
        <taxon>malvids</taxon>
        <taxon>Brassicales</taxon>
        <taxon>Brassicaceae</taxon>
        <taxon>Brassiceae</taxon>
        <taxon>Brassica</taxon>
    </lineage>
</organism>
<dbReference type="EMBL" id="LK035267">
    <property type="protein sequence ID" value="CDY66446.1"/>
    <property type="molecule type" value="Genomic_DNA"/>
</dbReference>
<sequence>MGSVIVFGSLYAKNLLNNNKRTEKQPPPPELPQYEKPEGS</sequence>
<evidence type="ECO:0000313" key="3">
    <source>
        <dbReference type="Proteomes" id="UP000028999"/>
    </source>
</evidence>
<protein>
    <submittedName>
        <fullName evidence="2">BnaCnng50880D protein</fullName>
    </submittedName>
</protein>
<evidence type="ECO:0000256" key="1">
    <source>
        <dbReference type="SAM" id="MobiDB-lite"/>
    </source>
</evidence>
<feature type="region of interest" description="Disordered" evidence="1">
    <location>
        <begin position="17"/>
        <end position="40"/>
    </location>
</feature>
<gene>
    <name evidence="2" type="primary">BnaCnng50880D</name>
    <name evidence="2" type="ORF">GSBRNA2T00053633001</name>
</gene>
<accession>A0A078JKX5</accession>
<proteinExistence type="predicted"/>
<dbReference type="Proteomes" id="UP000028999">
    <property type="component" value="Unassembled WGS sequence"/>
</dbReference>
<dbReference type="AlphaFoldDB" id="A0A078JKX5"/>
<name>A0A078JKX5_BRANA</name>
<keyword evidence="3" id="KW-1185">Reference proteome</keyword>
<dbReference type="Gramene" id="CDY66446">
    <property type="protein sequence ID" value="CDY66446"/>
    <property type="gene ID" value="GSBRNA2T00053633001"/>
</dbReference>
<dbReference type="PaxDb" id="3708-A0A078JKX5"/>
<dbReference type="STRING" id="3708.A0A078JKX5"/>